<feature type="compositionally biased region" description="Acidic residues" evidence="1">
    <location>
        <begin position="68"/>
        <end position="77"/>
    </location>
</feature>
<reference evidence="2" key="1">
    <citation type="submission" date="2021-03" db="EMBL/GenBank/DDBJ databases">
        <authorList>
            <person name="Tagirdzhanova G."/>
        </authorList>
    </citation>
    <scope>NUCLEOTIDE SEQUENCE</scope>
</reference>
<proteinExistence type="predicted"/>
<protein>
    <submittedName>
        <fullName evidence="2">Uncharacterized protein</fullName>
    </submittedName>
</protein>
<dbReference type="AlphaFoldDB" id="A0A8H3EF20"/>
<dbReference type="OrthoDB" id="4763884at2759"/>
<feature type="compositionally biased region" description="Acidic residues" evidence="1">
    <location>
        <begin position="25"/>
        <end position="43"/>
    </location>
</feature>
<accession>A0A8H3EF20</accession>
<evidence type="ECO:0000313" key="2">
    <source>
        <dbReference type="EMBL" id="CAF9904064.1"/>
    </source>
</evidence>
<evidence type="ECO:0000313" key="3">
    <source>
        <dbReference type="Proteomes" id="UP000664521"/>
    </source>
</evidence>
<dbReference type="EMBL" id="CAJPDS010000002">
    <property type="protein sequence ID" value="CAF9904064.1"/>
    <property type="molecule type" value="Genomic_DNA"/>
</dbReference>
<keyword evidence="3" id="KW-1185">Reference proteome</keyword>
<dbReference type="Proteomes" id="UP000664521">
    <property type="component" value="Unassembled WGS sequence"/>
</dbReference>
<organism evidence="2 3">
    <name type="scientific">Heterodermia speciosa</name>
    <dbReference type="NCBI Taxonomy" id="116794"/>
    <lineage>
        <taxon>Eukaryota</taxon>
        <taxon>Fungi</taxon>
        <taxon>Dikarya</taxon>
        <taxon>Ascomycota</taxon>
        <taxon>Pezizomycotina</taxon>
        <taxon>Lecanoromycetes</taxon>
        <taxon>OSLEUM clade</taxon>
        <taxon>Lecanoromycetidae</taxon>
        <taxon>Caliciales</taxon>
        <taxon>Physciaceae</taxon>
        <taxon>Heterodermia</taxon>
    </lineage>
</organism>
<gene>
    <name evidence="2" type="ORF">HETSPECPRED_003341</name>
</gene>
<comment type="caution">
    <text evidence="2">The sequence shown here is derived from an EMBL/GenBank/DDBJ whole genome shotgun (WGS) entry which is preliminary data.</text>
</comment>
<sequence length="467" mass="52213">MIKLYPGLPAAGSDKSSNLPSSIASEEDQSDESVPEMFVESDDEGKLYPGLPVAGSAKSSNLPSPIASEDDQSDESVSEMLSKMLVDSDDESIQSSSIDSEYRRNCEYVDIDADIAKTHRQVYLRTPSSCFRSDGTNEELADERDFKNLFGGGLLPKPDLDVQLKLIGSLPSRMNGKAIPLFTDEATGTDYQLHVCFTHMKGLHAYSHSAKMPPENEEDILPHEYAHSLLHVYQSQINMVARPDIVVPVGKLFVNRFGQSDWTGYEVFVSQNMEIWIIYTVDENEYNEGYPLEYSLTNTHLKEPAQQTNKSPVIKIAMLSSSIDNLESLDFNQAQNSVAKFESGDRTGSYLLLEMTRNEVSRALSFSGERICRILETAKLRVDAYSIAGRELLCLANEHSKLTIVKLKYEEQPQSIMDGRSRLHTLASSYGDGRILHLIHKSKHFEEELQSARPLKIVSSSILQPKE</sequence>
<evidence type="ECO:0000256" key="1">
    <source>
        <dbReference type="SAM" id="MobiDB-lite"/>
    </source>
</evidence>
<feature type="compositionally biased region" description="Polar residues" evidence="1">
    <location>
        <begin position="14"/>
        <end position="24"/>
    </location>
</feature>
<feature type="region of interest" description="Disordered" evidence="1">
    <location>
        <begin position="1"/>
        <end position="78"/>
    </location>
</feature>
<name>A0A8H3EF20_9LECA</name>